<organism evidence="1 2">
    <name type="scientific">Effusibacillus lacus</name>
    <dbReference type="NCBI Taxonomy" id="1348429"/>
    <lineage>
        <taxon>Bacteria</taxon>
        <taxon>Bacillati</taxon>
        <taxon>Bacillota</taxon>
        <taxon>Bacilli</taxon>
        <taxon>Bacillales</taxon>
        <taxon>Alicyclobacillaceae</taxon>
        <taxon>Effusibacillus</taxon>
    </lineage>
</organism>
<name>A0A292YN32_9BACL</name>
<dbReference type="Proteomes" id="UP000217785">
    <property type="component" value="Unassembled WGS sequence"/>
</dbReference>
<keyword evidence="2" id="KW-1185">Reference proteome</keyword>
<dbReference type="EMBL" id="BDUF01000059">
    <property type="protein sequence ID" value="GAX90596.1"/>
    <property type="molecule type" value="Genomic_DNA"/>
</dbReference>
<gene>
    <name evidence="1" type="ORF">EFBL_2223</name>
</gene>
<evidence type="ECO:0000313" key="2">
    <source>
        <dbReference type="Proteomes" id="UP000217785"/>
    </source>
</evidence>
<comment type="caution">
    <text evidence="1">The sequence shown here is derived from an EMBL/GenBank/DDBJ whole genome shotgun (WGS) entry which is preliminary data.</text>
</comment>
<protein>
    <submittedName>
        <fullName evidence="1">Uncharacterized protein</fullName>
    </submittedName>
</protein>
<evidence type="ECO:0000313" key="1">
    <source>
        <dbReference type="EMBL" id="GAX90596.1"/>
    </source>
</evidence>
<sequence length="128" mass="15160">MKKNKQSVPLQLIYTVFVEEPNDFYFHPRGVLFVDKEHNHTLFCSDVDYNFLLRAIRKFPYKELELGVEFNGHQFELKNITAEMTSKYGDAPKAMKEILKDLYQTSPRQYSFLRKVFEQDSAVSHFTP</sequence>
<dbReference type="RefSeq" id="WP_096182318.1">
    <property type="nucleotide sequence ID" value="NZ_BDUF01000059.1"/>
</dbReference>
<reference evidence="2" key="1">
    <citation type="submission" date="2017-07" db="EMBL/GenBank/DDBJ databases">
        <title>Draft genome sequence of Effusibacillus lacus strain skLN1.</title>
        <authorList>
            <person name="Watanabe M."/>
            <person name="Kojima H."/>
            <person name="Fukui M."/>
        </authorList>
    </citation>
    <scope>NUCLEOTIDE SEQUENCE [LARGE SCALE GENOMIC DNA]</scope>
    <source>
        <strain evidence="2">skLN1</strain>
    </source>
</reference>
<dbReference type="OrthoDB" id="2376133at2"/>
<proteinExistence type="predicted"/>
<dbReference type="AlphaFoldDB" id="A0A292YN32"/>
<accession>A0A292YN32</accession>